<gene>
    <name evidence="2" type="ORF">BOTNAR_0084g00260</name>
</gene>
<feature type="compositionally biased region" description="Polar residues" evidence="1">
    <location>
        <begin position="917"/>
        <end position="941"/>
    </location>
</feature>
<sequence>MASQPPSLKEMRESFEEKSFKDSMSSQSSTEMLRQYNPPVIPHPNFSRQCNMMSLDNNNLYGRYSQNISSMPSRFSTHISKKQCDAAIQPCSADSPTSNMMKLSQKRLEDTERPHTLSQSSKTTLRKMIELPQPLVDFNKVRTPTSFSGSQNEVIRESYKASLIFAPREIPQGSNNFEKAYISHLRSNMHLDNQAHMNQKASNETSYSINFDHQQSILRDNQKYNTEILNIKAAGKDAQQPMKHCCSDLAPKSLKDFHKKQAAFTSEDFSSNLLSVERMQINAQPTVAVNSGVGKQSVAGKVSDEKLTPLEMAIRNPLPCWNHPVSANGKLYQRVKSPTIFKYFNYFGFSDENLLVQMTKSLEQIFTPIPFPRLAGAPKWLYDHCILNGQVCQPLTHAQATNHLPLLSWNLPHEARLPVVPINSYKFPGSDRHSTASIPQEMEMRSTSCVKEQISSSSSALGSQSHQYPRASLVVSAPLSPKSQGMMNEAWQKAQTLKFSLEGRDKSEEEKRFDYSGFHTMNTPITAYHSAHVTVGRREMTGIFDRSTECTTERDRAGVLPTQDSMANAASDDFSFVVIFQEKLSALKSIDQKCQEQKATLIQSKNIDLNSGDAMSQASKAFKRKWYLERKAYLETLRETRRNYQQRKPKEIHENREPDSRRNDSICLDRRDFKDYGYLTYPELNEIREAKHEFQASIDYVYYTHHAAKMAKDAACTRLERAVAERKALWMENIHRLDDPRFEKESSDADKKLLECQIESNKRVGIFDAIEHACKQKYKDIEAFQKVIGLLIRDSGDNVTQKTEPAKNNSVCATFTTDHHSARVTIARLEAHYAGIGAKSKLQPLRTIDDAWTDGHYGFLEKPIYDKKQRNNSTSSNDYINDEEHAQGLRDDYGQSAFQAFTARPNRVPTNHDPRTLKTNTSSRSPTATGQYHNPGSRNYYSVKSTDHAEYTTIFKGWKPRPSHLNIMNAMTLGRAARERQLTHKQPGKINLDTFQYLRKRGYLSSDNSNTADFTALANSARDLLDVKEESQCAAELADKEVTIFSNADDTLTKTSKTSDIPATVMNEQTVLVNDLVTDTIDITKKLADIDVATTDKLVIIADKAVVEATKSDDITKLQQAVSDEIVPIGEPTANAEMTIIEDPALDDLLISDTQKSEILSKDMMQKSLILDLPSAPPPTPVRISSPRQEVNLEYDSDFQSEAS</sequence>
<reference evidence="2 3" key="1">
    <citation type="submission" date="2017-12" db="EMBL/GenBank/DDBJ databases">
        <title>Comparative genomics of Botrytis spp.</title>
        <authorList>
            <person name="Valero-Jimenez C.A."/>
            <person name="Tapia P."/>
            <person name="Veloso J."/>
            <person name="Silva-Moreno E."/>
            <person name="Staats M."/>
            <person name="Valdes J.H."/>
            <person name="Van Kan J.A.L."/>
        </authorList>
    </citation>
    <scope>NUCLEOTIDE SEQUENCE [LARGE SCALE GENOMIC DNA]</scope>
    <source>
        <strain evidence="2 3">MUCL2120</strain>
    </source>
</reference>
<comment type="caution">
    <text evidence="2">The sequence shown here is derived from an EMBL/GenBank/DDBJ whole genome shotgun (WGS) entry which is preliminary data.</text>
</comment>
<feature type="compositionally biased region" description="Acidic residues" evidence="1">
    <location>
        <begin position="1193"/>
        <end position="1204"/>
    </location>
</feature>
<name>A0A4Z1IVR6_9HELO</name>
<keyword evidence="3" id="KW-1185">Reference proteome</keyword>
<feature type="region of interest" description="Disordered" evidence="1">
    <location>
        <begin position="1"/>
        <end position="32"/>
    </location>
</feature>
<feature type="compositionally biased region" description="Basic and acidic residues" evidence="1">
    <location>
        <begin position="9"/>
        <end position="21"/>
    </location>
</feature>
<protein>
    <submittedName>
        <fullName evidence="2">Uncharacterized protein</fullName>
    </submittedName>
</protein>
<proteinExistence type="predicted"/>
<dbReference type="AlphaFoldDB" id="A0A4Z1IVR6"/>
<dbReference type="OrthoDB" id="3545320at2759"/>
<dbReference type="EMBL" id="PQXJ01000084">
    <property type="protein sequence ID" value="TGO64794.1"/>
    <property type="molecule type" value="Genomic_DNA"/>
</dbReference>
<evidence type="ECO:0000313" key="2">
    <source>
        <dbReference type="EMBL" id="TGO64794.1"/>
    </source>
</evidence>
<feature type="region of interest" description="Disordered" evidence="1">
    <location>
        <begin position="644"/>
        <end position="664"/>
    </location>
</feature>
<evidence type="ECO:0000256" key="1">
    <source>
        <dbReference type="SAM" id="MobiDB-lite"/>
    </source>
</evidence>
<accession>A0A4Z1IVR6</accession>
<organism evidence="2 3">
    <name type="scientific">Botryotinia narcissicola</name>
    <dbReference type="NCBI Taxonomy" id="278944"/>
    <lineage>
        <taxon>Eukaryota</taxon>
        <taxon>Fungi</taxon>
        <taxon>Dikarya</taxon>
        <taxon>Ascomycota</taxon>
        <taxon>Pezizomycotina</taxon>
        <taxon>Leotiomycetes</taxon>
        <taxon>Helotiales</taxon>
        <taxon>Sclerotiniaceae</taxon>
        <taxon>Botryotinia</taxon>
    </lineage>
</organism>
<evidence type="ECO:0000313" key="3">
    <source>
        <dbReference type="Proteomes" id="UP000297452"/>
    </source>
</evidence>
<dbReference type="Proteomes" id="UP000297452">
    <property type="component" value="Unassembled WGS sequence"/>
</dbReference>
<feature type="region of interest" description="Disordered" evidence="1">
    <location>
        <begin position="1171"/>
        <end position="1204"/>
    </location>
</feature>
<feature type="region of interest" description="Disordered" evidence="1">
    <location>
        <begin position="902"/>
        <end position="941"/>
    </location>
</feature>